<evidence type="ECO:0000256" key="6">
    <source>
        <dbReference type="ARBA" id="ARBA00023285"/>
    </source>
</evidence>
<feature type="binding site" evidence="7">
    <location>
        <position position="228"/>
    </location>
    <ligand>
        <name>Zn(2+)</name>
        <dbReference type="ChEBI" id="CHEBI:29105"/>
    </ligand>
</feature>
<keyword evidence="4" id="KW-0949">S-adenosyl-L-methionine</keyword>
<comment type="cofactor">
    <cofactor evidence="7">
        <name>Zn(2+)</name>
        <dbReference type="ChEBI" id="CHEBI:29105"/>
    </cofactor>
</comment>
<evidence type="ECO:0000313" key="10">
    <source>
        <dbReference type="Proteomes" id="UP001551584"/>
    </source>
</evidence>
<evidence type="ECO:0000256" key="1">
    <source>
        <dbReference type="ARBA" id="ARBA00010398"/>
    </source>
</evidence>
<dbReference type="Proteomes" id="UP001551584">
    <property type="component" value="Unassembled WGS sequence"/>
</dbReference>
<keyword evidence="7" id="KW-0862">Zinc</keyword>
<proteinExistence type="inferred from homology"/>
<feature type="non-terminal residue" evidence="9">
    <location>
        <position position="356"/>
    </location>
</feature>
<feature type="binding site" evidence="7">
    <location>
        <position position="295"/>
    </location>
    <ligand>
        <name>Zn(2+)</name>
        <dbReference type="ChEBI" id="CHEBI:29105"/>
    </ligand>
</feature>
<name>A0ABV3EWB0_9ACTN</name>
<keyword evidence="6" id="KW-0170">Cobalt</keyword>
<dbReference type="PANTHER" id="PTHR45833:SF1">
    <property type="entry name" value="METHIONINE SYNTHASE"/>
    <property type="match status" value="1"/>
</dbReference>
<dbReference type="InterPro" id="IPR003726">
    <property type="entry name" value="HCY_dom"/>
</dbReference>
<keyword evidence="5 7" id="KW-0479">Metal-binding</keyword>
<evidence type="ECO:0000256" key="4">
    <source>
        <dbReference type="ARBA" id="ARBA00022691"/>
    </source>
</evidence>
<dbReference type="PROSITE" id="PS50970">
    <property type="entry name" value="HCY"/>
    <property type="match status" value="1"/>
</dbReference>
<keyword evidence="10" id="KW-1185">Reference proteome</keyword>
<evidence type="ECO:0000256" key="5">
    <source>
        <dbReference type="ARBA" id="ARBA00022723"/>
    </source>
</evidence>
<evidence type="ECO:0000256" key="2">
    <source>
        <dbReference type="ARBA" id="ARBA00022603"/>
    </source>
</evidence>
<dbReference type="RefSeq" id="WP_359276288.1">
    <property type="nucleotide sequence ID" value="NZ_JBEZNA010000077.1"/>
</dbReference>
<dbReference type="InterPro" id="IPR050554">
    <property type="entry name" value="Met_Synthase/Corrinoid"/>
</dbReference>
<reference evidence="9 10" key="1">
    <citation type="submission" date="2024-06" db="EMBL/GenBank/DDBJ databases">
        <title>The Natural Products Discovery Center: Release of the First 8490 Sequenced Strains for Exploring Actinobacteria Biosynthetic Diversity.</title>
        <authorList>
            <person name="Kalkreuter E."/>
            <person name="Kautsar S.A."/>
            <person name="Yang D."/>
            <person name="Bader C.D."/>
            <person name="Teijaro C.N."/>
            <person name="Fluegel L."/>
            <person name="Davis C.M."/>
            <person name="Simpson J.R."/>
            <person name="Lauterbach L."/>
            <person name="Steele A.D."/>
            <person name="Gui C."/>
            <person name="Meng S."/>
            <person name="Li G."/>
            <person name="Viehrig K."/>
            <person name="Ye F."/>
            <person name="Su P."/>
            <person name="Kiefer A.F."/>
            <person name="Nichols A."/>
            <person name="Cepeda A.J."/>
            <person name="Yan W."/>
            <person name="Fan B."/>
            <person name="Jiang Y."/>
            <person name="Adhikari A."/>
            <person name="Zheng C.-J."/>
            <person name="Schuster L."/>
            <person name="Cowan T.M."/>
            <person name="Smanski M.J."/>
            <person name="Chevrette M.G."/>
            <person name="De Carvalho L.P.S."/>
            <person name="Shen B."/>
        </authorList>
    </citation>
    <scope>NUCLEOTIDE SEQUENCE [LARGE SCALE GENOMIC DNA]</scope>
    <source>
        <strain evidence="9 10">NPDC048117</strain>
    </source>
</reference>
<feature type="binding site" evidence="7">
    <location>
        <position position="294"/>
    </location>
    <ligand>
        <name>Zn(2+)</name>
        <dbReference type="ChEBI" id="CHEBI:29105"/>
    </ligand>
</feature>
<dbReference type="Pfam" id="PF02574">
    <property type="entry name" value="S-methyl_trans"/>
    <property type="match status" value="1"/>
</dbReference>
<dbReference type="EMBL" id="JBEZNA010000077">
    <property type="protein sequence ID" value="MEU9580489.1"/>
    <property type="molecule type" value="Genomic_DNA"/>
</dbReference>
<dbReference type="Gene3D" id="3.20.20.330">
    <property type="entry name" value="Homocysteine-binding-like domain"/>
    <property type="match status" value="1"/>
</dbReference>
<keyword evidence="3 7" id="KW-0808">Transferase</keyword>
<gene>
    <name evidence="9" type="ORF">AB0D95_25045</name>
</gene>
<dbReference type="SUPFAM" id="SSF82282">
    <property type="entry name" value="Homocysteine S-methyltransferase"/>
    <property type="match status" value="1"/>
</dbReference>
<dbReference type="InterPro" id="IPR036589">
    <property type="entry name" value="HCY_dom_sf"/>
</dbReference>
<protein>
    <submittedName>
        <fullName evidence="9">Homocysteine S-methyltransferase family protein</fullName>
    </submittedName>
</protein>
<feature type="domain" description="Hcy-binding" evidence="8">
    <location>
        <begin position="6"/>
        <end position="309"/>
    </location>
</feature>
<accession>A0ABV3EWB0</accession>
<sequence length="356" mass="37982">MRKARSDGLRTALATRVVVADGAMGTMLQAQDPTQEDFQGFEGCNEILNVTRPDVVRSVHEAYFAVGVDCVETNTFGANLAALGEYGIAERIFELSEAGAEVAREVADEFAARDGRPRWVLGSMGPGTKLPSLGHITFPAIRDAYQRNAEGLLAGGADALLVETAQDLLQAKAAVVAGRRAMEATGFEVPLIVSVTVEATGTMLLGSEIGAALTALEPLGIDVIGLNCATGPAEMTEHLRHLARHSRIRLSCMPNAGLPELTKDGARYPLSPVELADAQENFVRDYGLSLVGGCCGTTPEHLRQVVERVRGVVPAVREPRPEPGAASLYQTVPFRQDTSYLAIGERTNANGSRKFR</sequence>
<organism evidence="9 10">
    <name type="scientific">Streptomyces chilikensis</name>
    <dbReference type="NCBI Taxonomy" id="1194079"/>
    <lineage>
        <taxon>Bacteria</taxon>
        <taxon>Bacillati</taxon>
        <taxon>Actinomycetota</taxon>
        <taxon>Actinomycetes</taxon>
        <taxon>Kitasatosporales</taxon>
        <taxon>Streptomycetaceae</taxon>
        <taxon>Streptomyces</taxon>
    </lineage>
</organism>
<dbReference type="PANTHER" id="PTHR45833">
    <property type="entry name" value="METHIONINE SYNTHASE"/>
    <property type="match status" value="1"/>
</dbReference>
<evidence type="ECO:0000256" key="3">
    <source>
        <dbReference type="ARBA" id="ARBA00022679"/>
    </source>
</evidence>
<keyword evidence="2 7" id="KW-0489">Methyltransferase</keyword>
<evidence type="ECO:0000313" key="9">
    <source>
        <dbReference type="EMBL" id="MEU9580489.1"/>
    </source>
</evidence>
<comment type="similarity">
    <text evidence="1">Belongs to the vitamin-B12 dependent methionine synthase family.</text>
</comment>
<comment type="caution">
    <text evidence="9">The sequence shown here is derived from an EMBL/GenBank/DDBJ whole genome shotgun (WGS) entry which is preliminary data.</text>
</comment>
<evidence type="ECO:0000256" key="7">
    <source>
        <dbReference type="PROSITE-ProRule" id="PRU00333"/>
    </source>
</evidence>
<evidence type="ECO:0000259" key="8">
    <source>
        <dbReference type="PROSITE" id="PS50970"/>
    </source>
</evidence>